<reference evidence="1 2" key="1">
    <citation type="submission" date="2023-07" db="EMBL/GenBank/DDBJ databases">
        <title>Sequencing the genomes of 1000 actinobacteria strains.</title>
        <authorList>
            <person name="Klenk H.-P."/>
        </authorList>
    </citation>
    <scope>NUCLEOTIDE SEQUENCE [LARGE SCALE GENOMIC DNA]</scope>
    <source>
        <strain evidence="1 2">DSM 43749</strain>
    </source>
</reference>
<organism evidence="1 2">
    <name type="scientific">Saccharothrix longispora</name>
    <dbReference type="NCBI Taxonomy" id="33920"/>
    <lineage>
        <taxon>Bacteria</taxon>
        <taxon>Bacillati</taxon>
        <taxon>Actinomycetota</taxon>
        <taxon>Actinomycetes</taxon>
        <taxon>Pseudonocardiales</taxon>
        <taxon>Pseudonocardiaceae</taxon>
        <taxon>Saccharothrix</taxon>
    </lineage>
</organism>
<accession>A0ABU1PSF1</accession>
<evidence type="ECO:0000313" key="2">
    <source>
        <dbReference type="Proteomes" id="UP001268819"/>
    </source>
</evidence>
<dbReference type="RefSeq" id="WP_310306298.1">
    <property type="nucleotide sequence ID" value="NZ_JAVDSG010000001.1"/>
</dbReference>
<keyword evidence="2" id="KW-1185">Reference proteome</keyword>
<gene>
    <name evidence="1" type="ORF">J2S66_001900</name>
</gene>
<sequence>MSDGNAPYWVDTTADLRCGSPESAARLLGWVRAQAPSLVAIVEDDETGGRHHVIGWALDHGDRCEVLVAGVHTSGLRLGDVVTALDPHRGLRPMAVYDPHRAGADSTVDAGPDLSLPLGPQLSGRSRVDAFRLACLAELKAQAAGDVAPAQLAAQHGLTPHRLETLLREADLSLDTDRPIGPQIRSLPLAHPVRRHGEALLAREFLSHEYPDVVKRRHDVSSHVLYGAVRRYCAGTLVAGMPLGPQLRVHRPGTPARMLAERVIVREHAEDGADAVCRRHLLNRPRLAVVLASAAGDGDGPAR</sequence>
<dbReference type="Proteomes" id="UP001268819">
    <property type="component" value="Unassembled WGS sequence"/>
</dbReference>
<evidence type="ECO:0000313" key="1">
    <source>
        <dbReference type="EMBL" id="MDR6593516.1"/>
    </source>
</evidence>
<protein>
    <submittedName>
        <fullName evidence="1">Uncharacterized protein</fullName>
    </submittedName>
</protein>
<name>A0ABU1PSF1_9PSEU</name>
<comment type="caution">
    <text evidence="1">The sequence shown here is derived from an EMBL/GenBank/DDBJ whole genome shotgun (WGS) entry which is preliminary data.</text>
</comment>
<proteinExistence type="predicted"/>
<dbReference type="EMBL" id="JAVDSG010000001">
    <property type="protein sequence ID" value="MDR6593516.1"/>
    <property type="molecule type" value="Genomic_DNA"/>
</dbReference>